<accession>A0A9N9H921</accession>
<dbReference type="OrthoDB" id="2444298at2759"/>
<gene>
    <name evidence="1" type="ORF">ALEPTO_LOCUS10176</name>
</gene>
<proteinExistence type="predicted"/>
<dbReference type="AlphaFoldDB" id="A0A9N9H921"/>
<organism evidence="1 2">
    <name type="scientific">Ambispora leptoticha</name>
    <dbReference type="NCBI Taxonomy" id="144679"/>
    <lineage>
        <taxon>Eukaryota</taxon>
        <taxon>Fungi</taxon>
        <taxon>Fungi incertae sedis</taxon>
        <taxon>Mucoromycota</taxon>
        <taxon>Glomeromycotina</taxon>
        <taxon>Glomeromycetes</taxon>
        <taxon>Archaeosporales</taxon>
        <taxon>Ambisporaceae</taxon>
        <taxon>Ambispora</taxon>
    </lineage>
</organism>
<name>A0A9N9H921_9GLOM</name>
<sequence length="289" mass="33629">MTTTSPPSRTGRSSKDCLFSEFDETRRRKAQEILDNWKGWCTQVNRDKLKSSDVLQVKKIKQFNNLTGDFATQNFDNRRVISRKHPRDADGKENTEGAMTLTKKVTNMFHAWNKVTTNDIVQGQSETEVAKKNNKTDELFQYMRKRNIYVLCGPFRKLSELDAEDRFEKIVHDTTVTKKPINPHIKEYLHDLLSGDIESALSKVKEPLSKDARSFLLWTNEVCRHFIFYFYYGGLQIDGDEKNWSNQTVYRILDLFSIFFGNLTSGIAFGEIVNEAHKDRIYTTNVDQK</sequence>
<dbReference type="Proteomes" id="UP000789508">
    <property type="component" value="Unassembled WGS sequence"/>
</dbReference>
<protein>
    <submittedName>
        <fullName evidence="1">2197_t:CDS:1</fullName>
    </submittedName>
</protein>
<comment type="caution">
    <text evidence="1">The sequence shown here is derived from an EMBL/GenBank/DDBJ whole genome shotgun (WGS) entry which is preliminary data.</text>
</comment>
<keyword evidence="2" id="KW-1185">Reference proteome</keyword>
<reference evidence="1" key="1">
    <citation type="submission" date="2021-06" db="EMBL/GenBank/DDBJ databases">
        <authorList>
            <person name="Kallberg Y."/>
            <person name="Tangrot J."/>
            <person name="Rosling A."/>
        </authorList>
    </citation>
    <scope>NUCLEOTIDE SEQUENCE</scope>
    <source>
        <strain evidence="1">FL130A</strain>
    </source>
</reference>
<dbReference type="EMBL" id="CAJVPS010010177">
    <property type="protein sequence ID" value="CAG8656133.1"/>
    <property type="molecule type" value="Genomic_DNA"/>
</dbReference>
<evidence type="ECO:0000313" key="2">
    <source>
        <dbReference type="Proteomes" id="UP000789508"/>
    </source>
</evidence>
<evidence type="ECO:0000313" key="1">
    <source>
        <dbReference type="EMBL" id="CAG8656133.1"/>
    </source>
</evidence>